<name>A0A517XR32_9BACT</name>
<reference evidence="9 10" key="1">
    <citation type="submission" date="2019-02" db="EMBL/GenBank/DDBJ databases">
        <title>Deep-cultivation of Planctomycetes and their phenomic and genomic characterization uncovers novel biology.</title>
        <authorList>
            <person name="Wiegand S."/>
            <person name="Jogler M."/>
            <person name="Boedeker C."/>
            <person name="Pinto D."/>
            <person name="Vollmers J."/>
            <person name="Rivas-Marin E."/>
            <person name="Kohn T."/>
            <person name="Peeters S.H."/>
            <person name="Heuer A."/>
            <person name="Rast P."/>
            <person name="Oberbeckmann S."/>
            <person name="Bunk B."/>
            <person name="Jeske O."/>
            <person name="Meyerdierks A."/>
            <person name="Storesund J.E."/>
            <person name="Kallscheuer N."/>
            <person name="Luecker S."/>
            <person name="Lage O.M."/>
            <person name="Pohl T."/>
            <person name="Merkel B.J."/>
            <person name="Hornburger P."/>
            <person name="Mueller R.-W."/>
            <person name="Bruemmer F."/>
            <person name="Labrenz M."/>
            <person name="Spormann A.M."/>
            <person name="Op den Camp H."/>
            <person name="Overmann J."/>
            <person name="Amann R."/>
            <person name="Jetten M.S.M."/>
            <person name="Mascher T."/>
            <person name="Medema M.H."/>
            <person name="Devos D.P."/>
            <person name="Kaster A.-K."/>
            <person name="Ovreas L."/>
            <person name="Rohde M."/>
            <person name="Galperin M.Y."/>
            <person name="Jogler C."/>
        </authorList>
    </citation>
    <scope>NUCLEOTIDE SEQUENCE [LARGE SCALE GENOMIC DNA]</scope>
    <source>
        <strain evidence="9 10">ETA_A1</strain>
    </source>
</reference>
<dbReference type="PANTHER" id="PTHR43738:SF1">
    <property type="entry name" value="HEMIN TRANSPORT SYSTEM PERMEASE PROTEIN HRTB-RELATED"/>
    <property type="match status" value="1"/>
</dbReference>
<dbReference type="PANTHER" id="PTHR43738">
    <property type="entry name" value="ABC TRANSPORTER, MEMBRANE PROTEIN"/>
    <property type="match status" value="1"/>
</dbReference>
<comment type="subcellular location">
    <subcellularLocation>
        <location evidence="1">Cell membrane</location>
        <topology evidence="1">Multi-pass membrane protein</topology>
    </subcellularLocation>
</comment>
<dbReference type="PIRSF" id="PIRSF031773">
    <property type="entry name" value="DevC"/>
    <property type="match status" value="1"/>
</dbReference>
<evidence type="ECO:0000313" key="9">
    <source>
        <dbReference type="EMBL" id="QDU19949.1"/>
    </source>
</evidence>
<dbReference type="EMBL" id="CP036273">
    <property type="protein sequence ID" value="QDU19949.1"/>
    <property type="molecule type" value="Genomic_DNA"/>
</dbReference>
<gene>
    <name evidence="9" type="ORF">ETAA1_18890</name>
</gene>
<dbReference type="RefSeq" id="WP_145236705.1">
    <property type="nucleotide sequence ID" value="NZ_CP036273.1"/>
</dbReference>
<keyword evidence="3" id="KW-1003">Cell membrane</keyword>
<keyword evidence="2" id="KW-0813">Transport</keyword>
<proteinExistence type="predicted"/>
<feature type="transmembrane region" description="Helical" evidence="7">
    <location>
        <begin position="273"/>
        <end position="303"/>
    </location>
</feature>
<evidence type="ECO:0000256" key="2">
    <source>
        <dbReference type="ARBA" id="ARBA00022448"/>
    </source>
</evidence>
<evidence type="ECO:0000313" key="10">
    <source>
        <dbReference type="Proteomes" id="UP000319576"/>
    </source>
</evidence>
<keyword evidence="6 7" id="KW-0472">Membrane</keyword>
<feature type="domain" description="ABC3 transporter permease C-terminal" evidence="8">
    <location>
        <begin position="288"/>
        <end position="399"/>
    </location>
</feature>
<keyword evidence="5 7" id="KW-1133">Transmembrane helix</keyword>
<dbReference type="NCBIfam" id="TIGR01185">
    <property type="entry name" value="devC"/>
    <property type="match status" value="1"/>
</dbReference>
<protein>
    <submittedName>
        <fullName evidence="9">FtsX-like permease family protein</fullName>
    </submittedName>
</protein>
<feature type="transmembrane region" description="Helical" evidence="7">
    <location>
        <begin position="20"/>
        <end position="46"/>
    </location>
</feature>
<evidence type="ECO:0000256" key="4">
    <source>
        <dbReference type="ARBA" id="ARBA00022692"/>
    </source>
</evidence>
<dbReference type="InterPro" id="IPR005891">
    <property type="entry name" value="DevC"/>
</dbReference>
<evidence type="ECO:0000256" key="1">
    <source>
        <dbReference type="ARBA" id="ARBA00004651"/>
    </source>
</evidence>
<sequence length="404" mass="43168">MSRIPPVPLAWRNLVHDPVRFALFASGIGFAVVLMGVQLGIMNAMLDGNTRLFRSIDAELVLLNPARPALVFADTFSRRRLEQAAGVPGVASVHAIYVEHNASTLRHTSADPAGRTQTRKLRVVGVDPAARVFDLPNLDPGGWEALNRPGTTLFDRLSRRNADAPVETVFGPFAVGTHTELAGQNLELAAGFDLGFDFATDGTLILNDRTFTRTLREPYFPQSPQAGVDYAAVRVGPGADPLAVQDRIRAAFAAAADVTVLTKDELVARERGFWWVSTPVGFAFGAGVALGFVVGVVIVYQILSGDVADHLPQYATLKAIGYRNGYLNGIVLQEAGILAITGYLPGLLVTWLAYRLLTHLTGMPLELTPGRAGLVFALTAGMCAASGLLAVRRVKSADPADVFG</sequence>
<dbReference type="KEGG" id="uli:ETAA1_18890"/>
<accession>A0A517XR32</accession>
<evidence type="ECO:0000256" key="7">
    <source>
        <dbReference type="SAM" id="Phobius"/>
    </source>
</evidence>
<dbReference type="AlphaFoldDB" id="A0A517XR32"/>
<dbReference type="Pfam" id="PF02687">
    <property type="entry name" value="FtsX"/>
    <property type="match status" value="1"/>
</dbReference>
<keyword evidence="4 7" id="KW-0812">Transmembrane</keyword>
<evidence type="ECO:0000259" key="8">
    <source>
        <dbReference type="Pfam" id="PF02687"/>
    </source>
</evidence>
<evidence type="ECO:0000256" key="6">
    <source>
        <dbReference type="ARBA" id="ARBA00023136"/>
    </source>
</evidence>
<evidence type="ECO:0000256" key="3">
    <source>
        <dbReference type="ARBA" id="ARBA00022475"/>
    </source>
</evidence>
<keyword evidence="10" id="KW-1185">Reference proteome</keyword>
<dbReference type="InterPro" id="IPR051125">
    <property type="entry name" value="ABC-4/HrtB_transporter"/>
</dbReference>
<dbReference type="OrthoDB" id="180999at2"/>
<feature type="transmembrane region" description="Helical" evidence="7">
    <location>
        <begin position="335"/>
        <end position="354"/>
    </location>
</feature>
<dbReference type="InterPro" id="IPR003838">
    <property type="entry name" value="ABC3_permease_C"/>
</dbReference>
<organism evidence="9 10">
    <name type="scientific">Urbifossiella limnaea</name>
    <dbReference type="NCBI Taxonomy" id="2528023"/>
    <lineage>
        <taxon>Bacteria</taxon>
        <taxon>Pseudomonadati</taxon>
        <taxon>Planctomycetota</taxon>
        <taxon>Planctomycetia</taxon>
        <taxon>Gemmatales</taxon>
        <taxon>Gemmataceae</taxon>
        <taxon>Urbifossiella</taxon>
    </lineage>
</organism>
<evidence type="ECO:0000256" key="5">
    <source>
        <dbReference type="ARBA" id="ARBA00022989"/>
    </source>
</evidence>
<feature type="transmembrane region" description="Helical" evidence="7">
    <location>
        <begin position="374"/>
        <end position="391"/>
    </location>
</feature>
<dbReference type="GO" id="GO:0005886">
    <property type="term" value="C:plasma membrane"/>
    <property type="evidence" value="ECO:0007669"/>
    <property type="project" value="UniProtKB-SubCell"/>
</dbReference>
<dbReference type="Proteomes" id="UP000319576">
    <property type="component" value="Chromosome"/>
</dbReference>